<reference evidence="3" key="1">
    <citation type="submission" date="2021-02" db="EMBL/GenBank/DDBJ databases">
        <authorList>
            <person name="Nowell W R."/>
        </authorList>
    </citation>
    <scope>NUCLEOTIDE SEQUENCE</scope>
</reference>
<dbReference type="GO" id="GO:0016020">
    <property type="term" value="C:membrane"/>
    <property type="evidence" value="ECO:0007669"/>
    <property type="project" value="GOC"/>
</dbReference>
<evidence type="ECO:0008006" key="5">
    <source>
        <dbReference type="Google" id="ProtNLM"/>
    </source>
</evidence>
<evidence type="ECO:0000313" key="3">
    <source>
        <dbReference type="EMBL" id="CAF3990850.1"/>
    </source>
</evidence>
<proteinExistence type="predicted"/>
<dbReference type="Proteomes" id="UP000677228">
    <property type="component" value="Unassembled WGS sequence"/>
</dbReference>
<organism evidence="3 4">
    <name type="scientific">Didymodactylos carnosus</name>
    <dbReference type="NCBI Taxonomy" id="1234261"/>
    <lineage>
        <taxon>Eukaryota</taxon>
        <taxon>Metazoa</taxon>
        <taxon>Spiralia</taxon>
        <taxon>Gnathifera</taxon>
        <taxon>Rotifera</taxon>
        <taxon>Eurotatoria</taxon>
        <taxon>Bdelloidea</taxon>
        <taxon>Philodinida</taxon>
        <taxon>Philodinidae</taxon>
        <taxon>Didymodactylos</taxon>
    </lineage>
</organism>
<evidence type="ECO:0000256" key="1">
    <source>
        <dbReference type="ARBA" id="ARBA00022679"/>
    </source>
</evidence>
<comment type="caution">
    <text evidence="3">The sequence shown here is derived from an EMBL/GenBank/DDBJ whole genome shotgun (WGS) entry which is preliminary data.</text>
</comment>
<gene>
    <name evidence="2" type="ORF">OVA965_LOCUS22991</name>
    <name evidence="3" type="ORF">TMI583_LOCUS23708</name>
</gene>
<dbReference type="InterPro" id="IPR051706">
    <property type="entry name" value="Glycosyltransferase_domain"/>
</dbReference>
<evidence type="ECO:0000313" key="4">
    <source>
        <dbReference type="Proteomes" id="UP000682733"/>
    </source>
</evidence>
<dbReference type="InterPro" id="IPR029044">
    <property type="entry name" value="Nucleotide-diphossugar_trans"/>
</dbReference>
<name>A0A8S2NDU1_9BILA</name>
<dbReference type="GO" id="GO:0000030">
    <property type="term" value="F:mannosyltransferase activity"/>
    <property type="evidence" value="ECO:0007669"/>
    <property type="project" value="TreeGrafter"/>
</dbReference>
<accession>A0A8S2NDU1</accession>
<dbReference type="AlphaFoldDB" id="A0A8S2NDU1"/>
<evidence type="ECO:0000313" key="2">
    <source>
        <dbReference type="EMBL" id="CAF1179545.1"/>
    </source>
</evidence>
<dbReference type="Pfam" id="PF04488">
    <property type="entry name" value="Gly_transf_sug"/>
    <property type="match status" value="1"/>
</dbReference>
<dbReference type="SUPFAM" id="SSF53448">
    <property type="entry name" value="Nucleotide-diphospho-sugar transferases"/>
    <property type="match status" value="1"/>
</dbReference>
<dbReference type="EMBL" id="CAJOBA010034717">
    <property type="protein sequence ID" value="CAF3990850.1"/>
    <property type="molecule type" value="Genomic_DNA"/>
</dbReference>
<keyword evidence="1" id="KW-0808">Transferase</keyword>
<dbReference type="PANTHER" id="PTHR32385:SF15">
    <property type="entry name" value="INOSITOL PHOSPHOCERAMIDE MANNOSYLTRANSFERASE 1"/>
    <property type="match status" value="1"/>
</dbReference>
<dbReference type="PANTHER" id="PTHR32385">
    <property type="entry name" value="MANNOSYL PHOSPHORYLINOSITOL CERAMIDE SYNTHASE"/>
    <property type="match status" value="1"/>
</dbReference>
<dbReference type="Gene3D" id="3.90.550.20">
    <property type="match status" value="1"/>
</dbReference>
<dbReference type="Proteomes" id="UP000682733">
    <property type="component" value="Unassembled WGS sequence"/>
</dbReference>
<sequence>SPPDIGDTTSGGINGRSLQGSRITYQLNTRDLPIGQLDRVTTTRIKRQLLSALPPAIGDLSVDSAVVIPETKRRRRNVCIAQLLPTMTKSEQEVDNKELVIVLSYEFESKCIESSLRPYNDVLWHMTGNHWGTYAYLISPKAAWMFLSSIYPAEKQIDSMIIKMAQLHSLEVFMSKVTLVEIDNNRRRQSSAQRYFIYPIAIPKIFHFIWLGNEELPDAFQKNMDQWKLLYPNWEIKLWSQNNLFSLYNEERYKQSRSRRQQADIIRYELVFQYGGIYVDVDFEPLKNMEPLLHGVKAFVAYEGPQFVCNGCFGSIPGHELVTRLMTRLDSNWLEFENGSVNQQTGSLYMSKEVEKLQLTMADGFQVFSPHVFFPYVWNEPDPGRPYDPLSYAVHHFRSLGENKKTSLTQEASLIEERIKKYVL</sequence>
<feature type="non-terminal residue" evidence="3">
    <location>
        <position position="1"/>
    </location>
</feature>
<dbReference type="InterPro" id="IPR007577">
    <property type="entry name" value="GlycoTrfase_DXD_sugar-bd_CS"/>
</dbReference>
<dbReference type="GO" id="GO:0051999">
    <property type="term" value="P:mannosyl-inositol phosphorylceramide biosynthetic process"/>
    <property type="evidence" value="ECO:0007669"/>
    <property type="project" value="TreeGrafter"/>
</dbReference>
<dbReference type="EMBL" id="CAJNOK010013189">
    <property type="protein sequence ID" value="CAF1179545.1"/>
    <property type="molecule type" value="Genomic_DNA"/>
</dbReference>
<protein>
    <recommendedName>
        <fullName evidence="5">Glycosyltransferase family 32 protein</fullName>
    </recommendedName>
</protein>